<comment type="caution">
    <text evidence="1">The sequence shown here is derived from an EMBL/GenBank/DDBJ whole genome shotgun (WGS) entry which is preliminary data.</text>
</comment>
<keyword evidence="2" id="KW-1185">Reference proteome</keyword>
<evidence type="ECO:0000313" key="1">
    <source>
        <dbReference type="EMBL" id="GHJ27137.1"/>
    </source>
</evidence>
<dbReference type="Proteomes" id="UP001054854">
    <property type="component" value="Unassembled WGS sequence"/>
</dbReference>
<reference evidence="1" key="1">
    <citation type="submission" date="2024-05" db="EMBL/GenBank/DDBJ databases">
        <title>Whole genome shotgun sequence of Streptomyces hygroscopicus NBRC 113678.</title>
        <authorList>
            <person name="Komaki H."/>
            <person name="Tamura T."/>
        </authorList>
    </citation>
    <scope>NUCLEOTIDE SEQUENCE</scope>
    <source>
        <strain evidence="1">N11-34</strain>
    </source>
</reference>
<dbReference type="EMBL" id="BNEK01000003">
    <property type="protein sequence ID" value="GHJ27137.1"/>
    <property type="molecule type" value="Genomic_DNA"/>
</dbReference>
<name>A0ABQ3TUX1_STRHY</name>
<sequence length="82" mass="9323">MRAGHGRMTIRVSRDSGQTFEPTKVYDTATDELEPLLSDAWPPCECARCDLAVEQRLRREIERLTAEGVPRAQAVRDRLARP</sequence>
<proteinExistence type="predicted"/>
<protein>
    <submittedName>
        <fullName evidence="1">Uncharacterized protein</fullName>
    </submittedName>
</protein>
<gene>
    <name evidence="1" type="ORF">TPA0910_15700</name>
</gene>
<organism evidence="1 2">
    <name type="scientific">Streptomyces hygroscopicus</name>
    <dbReference type="NCBI Taxonomy" id="1912"/>
    <lineage>
        <taxon>Bacteria</taxon>
        <taxon>Bacillati</taxon>
        <taxon>Actinomycetota</taxon>
        <taxon>Actinomycetes</taxon>
        <taxon>Kitasatosporales</taxon>
        <taxon>Streptomycetaceae</taxon>
        <taxon>Streptomyces</taxon>
        <taxon>Streptomyces violaceusniger group</taxon>
    </lineage>
</organism>
<evidence type="ECO:0000313" key="2">
    <source>
        <dbReference type="Proteomes" id="UP001054854"/>
    </source>
</evidence>
<accession>A0ABQ3TUX1</accession>